<dbReference type="OrthoDB" id="9764656at2"/>
<name>A0A5C1Y6S4_9MICO</name>
<dbReference type="SUPFAM" id="SSF53850">
    <property type="entry name" value="Periplasmic binding protein-like II"/>
    <property type="match status" value="1"/>
</dbReference>
<dbReference type="PANTHER" id="PTHR35841:SF1">
    <property type="entry name" value="PHOSPHONATES-BINDING PERIPLASMIC PROTEIN"/>
    <property type="match status" value="1"/>
</dbReference>
<dbReference type="GO" id="GO:0055085">
    <property type="term" value="P:transmembrane transport"/>
    <property type="evidence" value="ECO:0007669"/>
    <property type="project" value="InterPro"/>
</dbReference>
<feature type="chain" id="PRO_5038947913" evidence="3">
    <location>
        <begin position="21"/>
        <end position="312"/>
    </location>
</feature>
<protein>
    <submittedName>
        <fullName evidence="4">Phosphate/phosphite/phosphonate ABC transporter substrate-binding protein</fullName>
    </submittedName>
</protein>
<evidence type="ECO:0000256" key="3">
    <source>
        <dbReference type="SAM" id="SignalP"/>
    </source>
</evidence>
<dbReference type="GO" id="GO:0043190">
    <property type="term" value="C:ATP-binding cassette (ABC) transporter complex"/>
    <property type="evidence" value="ECO:0007669"/>
    <property type="project" value="InterPro"/>
</dbReference>
<dbReference type="RefSeq" id="WP_149324568.1">
    <property type="nucleotide sequence ID" value="NZ_CP043504.1"/>
</dbReference>
<reference evidence="4 5" key="1">
    <citation type="submission" date="2019-09" db="EMBL/GenBank/DDBJ databases">
        <title>Genome sequencing of strain KACC 19322.</title>
        <authorList>
            <person name="Heo J."/>
            <person name="Kim S.-J."/>
            <person name="Kim J.-S."/>
            <person name="Hong S.-B."/>
            <person name="Kwon S.-W."/>
        </authorList>
    </citation>
    <scope>NUCLEOTIDE SEQUENCE [LARGE SCALE GENOMIC DNA]</scope>
    <source>
        <strain evidence="4 5">KACC 19322</strain>
    </source>
</reference>
<evidence type="ECO:0000313" key="4">
    <source>
        <dbReference type="EMBL" id="QEO09138.1"/>
    </source>
</evidence>
<keyword evidence="2 3" id="KW-0732">Signal</keyword>
<feature type="signal peptide" evidence="3">
    <location>
        <begin position="1"/>
        <end position="20"/>
    </location>
</feature>
<dbReference type="InterPro" id="IPR005770">
    <property type="entry name" value="PhnD"/>
</dbReference>
<dbReference type="Pfam" id="PF12974">
    <property type="entry name" value="Phosphonate-bd"/>
    <property type="match status" value="1"/>
</dbReference>
<dbReference type="PANTHER" id="PTHR35841">
    <property type="entry name" value="PHOSPHONATES-BINDING PERIPLASMIC PROTEIN"/>
    <property type="match status" value="1"/>
</dbReference>
<dbReference type="AlphaFoldDB" id="A0A5C1Y6S4"/>
<dbReference type="EMBL" id="CP043504">
    <property type="protein sequence ID" value="QEO09138.1"/>
    <property type="molecule type" value="Genomic_DNA"/>
</dbReference>
<organism evidence="4 5">
    <name type="scientific">Protaetiibacter larvae</name>
    <dbReference type="NCBI Taxonomy" id="2592654"/>
    <lineage>
        <taxon>Bacteria</taxon>
        <taxon>Bacillati</taxon>
        <taxon>Actinomycetota</taxon>
        <taxon>Actinomycetes</taxon>
        <taxon>Micrococcales</taxon>
        <taxon>Microbacteriaceae</taxon>
        <taxon>Protaetiibacter</taxon>
    </lineage>
</organism>
<accession>A0A5C1Y6S4</accession>
<keyword evidence="5" id="KW-1185">Reference proteome</keyword>
<evidence type="ECO:0000313" key="5">
    <source>
        <dbReference type="Proteomes" id="UP000322159"/>
    </source>
</evidence>
<dbReference type="Proteomes" id="UP000322159">
    <property type="component" value="Chromosome"/>
</dbReference>
<evidence type="ECO:0000256" key="1">
    <source>
        <dbReference type="ARBA" id="ARBA00007162"/>
    </source>
</evidence>
<dbReference type="KEGG" id="lyk:FLP23_03360"/>
<proteinExistence type="inferred from homology"/>
<comment type="similarity">
    <text evidence="1">Belongs to the phosphate/phosphite/phosphonate binding protein family.</text>
</comment>
<gene>
    <name evidence="4" type="primary">phnD</name>
    <name evidence="4" type="ORF">FLP23_03360</name>
</gene>
<dbReference type="NCBIfam" id="TIGR01098">
    <property type="entry name" value="3A0109s03R"/>
    <property type="match status" value="1"/>
</dbReference>
<dbReference type="PROSITE" id="PS51257">
    <property type="entry name" value="PROKAR_LIPOPROTEIN"/>
    <property type="match status" value="1"/>
</dbReference>
<sequence length="312" mass="32414">MRIRSRLLGVGAGVALAALALTGCSTDPAPADGGKAAPAADEGTFAKDADTLVFVVLPDHEGSDQDAEPIADYIAEITGKKVEFFEATDYTAAIQALASGQADIGQISAFTYYQSKNAGADISPIGAQITKEGAEPGYYSVAIKNPASSASSLADFADQPVCFVNPESTSGFLIPNSQLLKAGVTVPEDKQVFGEKHPATAALVAEGAQCQVGFAQDIDADPLIASGQLEEVDRYLVPAAPIVLQNALPQDVKDALFAGLQGSTQKSLTDKGIELNDFLLNGWFGFGAVDDAYYDTITAVCEQLPDVEACKA</sequence>
<evidence type="ECO:0000256" key="2">
    <source>
        <dbReference type="ARBA" id="ARBA00022729"/>
    </source>
</evidence>
<dbReference type="Gene3D" id="3.40.190.10">
    <property type="entry name" value="Periplasmic binding protein-like II"/>
    <property type="match status" value="2"/>
</dbReference>